<sequence>MSMFSNITTAPAKQSASEAITVLSGRLSTSTLLEDRRAAILSLRSFAKQYPATVASSALRSLISSLDRDGEDVDTVKVVLETLLMLFQPDPTSAEASEEIALWVADEFTQRHENIGLLLGFLDKERLDFYSRLYSLQLLFAILSARTERTEECISSAPEGVARIVAALDDQRDAIRDEAVGLLTELTPTSTHIQGLVAYENVFGRIFDIIKKEGGLAFGARVVEDCLILLANLLRLNPTNQAMFRDMGYVSKIGELLRDAYGGGDAGEEVADWVVPQRNRNVYAILAVIRLFLAPGSPVTAQNQEAFLGDLIQKDRGRGGRTSRARNDPVLFETLQIAFSHAAELPIKSEALLACADIIRGNAAAQEVFASIQVPSPLDGLAMNGEGGHANGNGIPKVYVIDGLLDLVLAVNTLQAFDLRLAGCVCLKAYFYQHAQIRMHFLDHAIRTHNSNADGLTNVLTILLRPIPELITADPYKYWFAAVLMLHLLNGNPEAKALAMSVTEGDQASGEEVVTGIQTIAAHLISSVTKSEDPRVSIGYLMLLLCWLFENLAGVHDFLEEFTNLQGLIQAAIENPHGDPIVQGLSAMLVGVVYEFSTKDSPLPRATVREQIMTRMTRDRYVDKLSKLRAHPMMRDFEVLSQKLEQQGMDLRLPDVFFDETFVEFFKDNYSRVLRAIDRDPDWEVSVVVDGVEQGISRQLVDELRQTIESNEAALHKAEDEISALNAKLSSAEETQAQFKHRQSAELTHAQDAMAELRAQLAVKDRAVQTAQAQTANLERQLAAEKNQHQTAKAMITKTELENRKLVAIVTERDQQIKAQDAALSRSGQKLESALAAHQKLKADSIATQNKMMEEANNRMQAMGSRLAQEEENAAKATECQRIAERELERVKKSLEAELADARARLANLEESAAKAEEGKKSAQQELERMKGRFEGELADVKATISRLEVDLMKGEKVREGLEERLNKLQREKDVLEKEVEDRDRKVKEGERKVKEEVERKEKEMEGEVVRKIEKEVSMKVGEVEKRVKEEVTKKEEERRAVQEELDDLLIVFADIEEKAKNYKVCFIFKRGGSGLCARGLTSCVCDVGSIEGIG</sequence>
<feature type="coiled-coil region" evidence="4">
    <location>
        <begin position="853"/>
        <end position="1059"/>
    </location>
</feature>
<dbReference type="SUPFAM" id="SSF48371">
    <property type="entry name" value="ARM repeat"/>
    <property type="match status" value="1"/>
</dbReference>
<dbReference type="AlphaFoldDB" id="A0AAV9I1Y3"/>
<evidence type="ECO:0000256" key="1">
    <source>
        <dbReference type="ARBA" id="ARBA00004555"/>
    </source>
</evidence>
<dbReference type="InterPro" id="IPR011989">
    <property type="entry name" value="ARM-like"/>
</dbReference>
<protein>
    <submittedName>
        <fullName evidence="6">P115 like vesicle tethering protein</fullName>
    </submittedName>
</protein>
<dbReference type="InterPro" id="IPR024095">
    <property type="entry name" value="Vesicle_P115"/>
</dbReference>
<accession>A0AAV9I1Y3</accession>
<dbReference type="GO" id="GO:0048211">
    <property type="term" value="P:Golgi vesicle docking"/>
    <property type="evidence" value="ECO:0007669"/>
    <property type="project" value="TreeGrafter"/>
</dbReference>
<dbReference type="GO" id="GO:0000139">
    <property type="term" value="C:Golgi membrane"/>
    <property type="evidence" value="ECO:0007669"/>
    <property type="project" value="InterPro"/>
</dbReference>
<evidence type="ECO:0000313" key="6">
    <source>
        <dbReference type="EMBL" id="KAK4465961.1"/>
    </source>
</evidence>
<dbReference type="GO" id="GO:0006888">
    <property type="term" value="P:endoplasmic reticulum to Golgi vesicle-mediated transport"/>
    <property type="evidence" value="ECO:0007669"/>
    <property type="project" value="TreeGrafter"/>
</dbReference>
<dbReference type="GO" id="GO:0048280">
    <property type="term" value="P:vesicle fusion with Golgi apparatus"/>
    <property type="evidence" value="ECO:0007669"/>
    <property type="project" value="InterPro"/>
</dbReference>
<name>A0AAV9I1Y3_9PEZI</name>
<evidence type="ECO:0000256" key="4">
    <source>
        <dbReference type="SAM" id="Coils"/>
    </source>
</evidence>
<dbReference type="GO" id="GO:0005795">
    <property type="term" value="C:Golgi stack"/>
    <property type="evidence" value="ECO:0007669"/>
    <property type="project" value="TreeGrafter"/>
</dbReference>
<dbReference type="InterPro" id="IPR006953">
    <property type="entry name" value="Vesicle_Uso1_P115_head"/>
</dbReference>
<dbReference type="Proteomes" id="UP001321749">
    <property type="component" value="Unassembled WGS sequence"/>
</dbReference>
<feature type="coiled-coil region" evidence="4">
    <location>
        <begin position="701"/>
        <end position="795"/>
    </location>
</feature>
<dbReference type="Pfam" id="PF04869">
    <property type="entry name" value="Uso1_p115_head"/>
    <property type="match status" value="1"/>
</dbReference>
<dbReference type="GO" id="GO:0012507">
    <property type="term" value="C:ER to Golgi transport vesicle membrane"/>
    <property type="evidence" value="ECO:0007669"/>
    <property type="project" value="TreeGrafter"/>
</dbReference>
<evidence type="ECO:0000256" key="3">
    <source>
        <dbReference type="ARBA" id="ARBA00023054"/>
    </source>
</evidence>
<dbReference type="GO" id="GO:0006886">
    <property type="term" value="P:intracellular protein transport"/>
    <property type="evidence" value="ECO:0007669"/>
    <property type="project" value="InterPro"/>
</dbReference>
<evidence type="ECO:0000313" key="7">
    <source>
        <dbReference type="Proteomes" id="UP001321749"/>
    </source>
</evidence>
<gene>
    <name evidence="6" type="ORF">QBC42DRAFT_260208</name>
</gene>
<keyword evidence="7" id="KW-1185">Reference proteome</keyword>
<reference evidence="6" key="1">
    <citation type="journal article" date="2023" name="Mol. Phylogenet. Evol.">
        <title>Genome-scale phylogeny and comparative genomics of the fungal order Sordariales.</title>
        <authorList>
            <person name="Hensen N."/>
            <person name="Bonometti L."/>
            <person name="Westerberg I."/>
            <person name="Brannstrom I.O."/>
            <person name="Guillou S."/>
            <person name="Cros-Aarteil S."/>
            <person name="Calhoun S."/>
            <person name="Haridas S."/>
            <person name="Kuo A."/>
            <person name="Mondo S."/>
            <person name="Pangilinan J."/>
            <person name="Riley R."/>
            <person name="LaButti K."/>
            <person name="Andreopoulos B."/>
            <person name="Lipzen A."/>
            <person name="Chen C."/>
            <person name="Yan M."/>
            <person name="Daum C."/>
            <person name="Ng V."/>
            <person name="Clum A."/>
            <person name="Steindorff A."/>
            <person name="Ohm R.A."/>
            <person name="Martin F."/>
            <person name="Silar P."/>
            <person name="Natvig D.O."/>
            <person name="Lalanne C."/>
            <person name="Gautier V."/>
            <person name="Ament-Velasquez S.L."/>
            <person name="Kruys A."/>
            <person name="Hutchinson M.I."/>
            <person name="Powell A.J."/>
            <person name="Barry K."/>
            <person name="Miller A.N."/>
            <person name="Grigoriev I.V."/>
            <person name="Debuchy R."/>
            <person name="Gladieux P."/>
            <person name="Hiltunen Thoren M."/>
            <person name="Johannesson H."/>
        </authorList>
    </citation>
    <scope>NUCLEOTIDE SEQUENCE</scope>
    <source>
        <strain evidence="6">PSN324</strain>
    </source>
</reference>
<evidence type="ECO:0000256" key="2">
    <source>
        <dbReference type="ARBA" id="ARBA00023034"/>
    </source>
</evidence>
<dbReference type="InterPro" id="IPR016024">
    <property type="entry name" value="ARM-type_fold"/>
</dbReference>
<dbReference type="EMBL" id="MU864935">
    <property type="protein sequence ID" value="KAK4465961.1"/>
    <property type="molecule type" value="Genomic_DNA"/>
</dbReference>
<proteinExistence type="predicted"/>
<dbReference type="FunFam" id="1.25.10.10:FF:000296">
    <property type="entry name" value="Related to transport protein USO1"/>
    <property type="match status" value="1"/>
</dbReference>
<feature type="domain" description="Vesicle tethering protein Uso1/P115-like head" evidence="5">
    <location>
        <begin position="362"/>
        <end position="677"/>
    </location>
</feature>
<dbReference type="PANTHER" id="PTHR10013">
    <property type="entry name" value="GENERAL VESICULAR TRANSPORT FACTOR P115"/>
    <property type="match status" value="1"/>
</dbReference>
<evidence type="ECO:0000259" key="5">
    <source>
        <dbReference type="Pfam" id="PF04869"/>
    </source>
</evidence>
<dbReference type="PANTHER" id="PTHR10013:SF0">
    <property type="entry name" value="GENERAL VESICULAR TRANSPORT FACTOR P115"/>
    <property type="match status" value="1"/>
</dbReference>
<keyword evidence="2" id="KW-0333">Golgi apparatus</keyword>
<organism evidence="6 7">
    <name type="scientific">Cladorrhinum samala</name>
    <dbReference type="NCBI Taxonomy" id="585594"/>
    <lineage>
        <taxon>Eukaryota</taxon>
        <taxon>Fungi</taxon>
        <taxon>Dikarya</taxon>
        <taxon>Ascomycota</taxon>
        <taxon>Pezizomycotina</taxon>
        <taxon>Sordariomycetes</taxon>
        <taxon>Sordariomycetidae</taxon>
        <taxon>Sordariales</taxon>
        <taxon>Podosporaceae</taxon>
        <taxon>Cladorrhinum</taxon>
    </lineage>
</organism>
<dbReference type="Gene3D" id="1.25.10.10">
    <property type="entry name" value="Leucine-rich Repeat Variant"/>
    <property type="match status" value="1"/>
</dbReference>
<comment type="caution">
    <text evidence="6">The sequence shown here is derived from an EMBL/GenBank/DDBJ whole genome shotgun (WGS) entry which is preliminary data.</text>
</comment>
<dbReference type="GO" id="GO:0005783">
    <property type="term" value="C:endoplasmic reticulum"/>
    <property type="evidence" value="ECO:0007669"/>
    <property type="project" value="TreeGrafter"/>
</dbReference>
<comment type="subcellular location">
    <subcellularLocation>
        <location evidence="1">Golgi apparatus</location>
    </subcellularLocation>
</comment>
<keyword evidence="3 4" id="KW-0175">Coiled coil</keyword>
<reference evidence="6" key="2">
    <citation type="submission" date="2023-06" db="EMBL/GenBank/DDBJ databases">
        <authorList>
            <consortium name="Lawrence Berkeley National Laboratory"/>
            <person name="Mondo S.J."/>
            <person name="Hensen N."/>
            <person name="Bonometti L."/>
            <person name="Westerberg I."/>
            <person name="Brannstrom I.O."/>
            <person name="Guillou S."/>
            <person name="Cros-Aarteil S."/>
            <person name="Calhoun S."/>
            <person name="Haridas S."/>
            <person name="Kuo A."/>
            <person name="Pangilinan J."/>
            <person name="Riley R."/>
            <person name="Labutti K."/>
            <person name="Andreopoulos B."/>
            <person name="Lipzen A."/>
            <person name="Chen C."/>
            <person name="Yanf M."/>
            <person name="Daum C."/>
            <person name="Ng V."/>
            <person name="Clum A."/>
            <person name="Steindorff A."/>
            <person name="Ohm R."/>
            <person name="Martin F."/>
            <person name="Silar P."/>
            <person name="Natvig D."/>
            <person name="Lalanne C."/>
            <person name="Gautier V."/>
            <person name="Ament-Velasquez S.L."/>
            <person name="Kruys A."/>
            <person name="Hutchinson M.I."/>
            <person name="Powell A.J."/>
            <person name="Barry K."/>
            <person name="Miller A.N."/>
            <person name="Grigoriev I.V."/>
            <person name="Debuchy R."/>
            <person name="Gladieux P."/>
            <person name="Thoren M.H."/>
            <person name="Johannesson H."/>
        </authorList>
    </citation>
    <scope>NUCLEOTIDE SEQUENCE</scope>
    <source>
        <strain evidence="6">PSN324</strain>
    </source>
</reference>